<accession>Q0RFR8</accession>
<dbReference type="InterPro" id="IPR010259">
    <property type="entry name" value="S8pro/Inhibitor_I9"/>
</dbReference>
<keyword evidence="3 5" id="KW-0378">Hydrolase</keyword>
<dbReference type="CDD" id="cd04077">
    <property type="entry name" value="Peptidases_S8_PCSK9_ProteinaseK_like"/>
    <property type="match status" value="1"/>
</dbReference>
<feature type="signal peptide" evidence="7">
    <location>
        <begin position="1"/>
        <end position="34"/>
    </location>
</feature>
<dbReference type="FunFam" id="3.40.50.200:FF:000014">
    <property type="entry name" value="Proteinase K"/>
    <property type="match status" value="1"/>
</dbReference>
<organism evidence="10 11">
    <name type="scientific">Frankia alni (strain DSM 45986 / CECT 9034 / ACN14a)</name>
    <dbReference type="NCBI Taxonomy" id="326424"/>
    <lineage>
        <taxon>Bacteria</taxon>
        <taxon>Bacillati</taxon>
        <taxon>Actinomycetota</taxon>
        <taxon>Actinomycetes</taxon>
        <taxon>Frankiales</taxon>
        <taxon>Frankiaceae</taxon>
        <taxon>Frankia</taxon>
    </lineage>
</organism>
<dbReference type="Proteomes" id="UP000000657">
    <property type="component" value="Chromosome"/>
</dbReference>
<dbReference type="eggNOG" id="COG1404">
    <property type="taxonomic scope" value="Bacteria"/>
</dbReference>
<dbReference type="PROSITE" id="PS00136">
    <property type="entry name" value="SUBTILASE_ASP"/>
    <property type="match status" value="1"/>
</dbReference>
<dbReference type="EMBL" id="CT573213">
    <property type="protein sequence ID" value="CAJ63673.1"/>
    <property type="molecule type" value="Genomic_DNA"/>
</dbReference>
<evidence type="ECO:0000256" key="2">
    <source>
        <dbReference type="ARBA" id="ARBA00022670"/>
    </source>
</evidence>
<dbReference type="STRING" id="326424.FRAAL5033"/>
<proteinExistence type="inferred from homology"/>
<dbReference type="InterPro" id="IPR023827">
    <property type="entry name" value="Peptidase_S8_Asp-AS"/>
</dbReference>
<sequence>MKAMRNSLFRFAAIGGLITAVVGAQTAAMNAAFAAPPDPAGQYIVVLKPTAQPNAPAPAVGRARGIGVRVDREFRQSVNGYVARLNTQQLNTVRADPDVDYVEADKVVHADITQRRPDWGLDRVDQRERPLDHKYVYDSTGARVTAYIVDTGIRTSHKDFGGRASSGFSSIDDGHGTDDCNGHGTHVAGTVGGSTYGIAKSVRLVAVRVLDCDGFGTVSGVIAGIDWITAHHASPAVVNVSLEGDASRALDSAVRQSINAGLTYSVSAGNGGSDACDFSPARLPRAITVGATTTEDSRDTSYSNFGTCVDLFAPGTDVTSDWSASDTATNTISGTSMAAPHVTGAAALYLETHPDAGPDRVRTALVTAAVPGVLTNVGNGSPNALLYSRGTAR</sequence>
<dbReference type="SUPFAM" id="SSF54897">
    <property type="entry name" value="Protease propeptides/inhibitors"/>
    <property type="match status" value="1"/>
</dbReference>
<evidence type="ECO:0000256" key="3">
    <source>
        <dbReference type="ARBA" id="ARBA00022801"/>
    </source>
</evidence>
<evidence type="ECO:0000256" key="4">
    <source>
        <dbReference type="ARBA" id="ARBA00022825"/>
    </source>
</evidence>
<keyword evidence="7" id="KW-0732">Signal</keyword>
<name>Q0RFR8_FRAAA</name>
<dbReference type="MEROPS" id="S08.051"/>
<evidence type="ECO:0000256" key="6">
    <source>
        <dbReference type="RuleBase" id="RU003355"/>
    </source>
</evidence>
<evidence type="ECO:0000256" key="7">
    <source>
        <dbReference type="SAM" id="SignalP"/>
    </source>
</evidence>
<dbReference type="InterPro" id="IPR022398">
    <property type="entry name" value="Peptidase_S8_His-AS"/>
</dbReference>
<dbReference type="InterPro" id="IPR015500">
    <property type="entry name" value="Peptidase_S8_subtilisin-rel"/>
</dbReference>
<comment type="similarity">
    <text evidence="1 5 6">Belongs to the peptidase S8 family.</text>
</comment>
<dbReference type="GO" id="GO:0005615">
    <property type="term" value="C:extracellular space"/>
    <property type="evidence" value="ECO:0007669"/>
    <property type="project" value="TreeGrafter"/>
</dbReference>
<dbReference type="PRINTS" id="PR00723">
    <property type="entry name" value="SUBTILISIN"/>
</dbReference>
<dbReference type="PANTHER" id="PTHR43806:SF11">
    <property type="entry name" value="CEREVISIN-RELATED"/>
    <property type="match status" value="1"/>
</dbReference>
<keyword evidence="2 5" id="KW-0645">Protease</keyword>
<dbReference type="KEGG" id="fal:FRAAL5033"/>
<dbReference type="GO" id="GO:0004252">
    <property type="term" value="F:serine-type endopeptidase activity"/>
    <property type="evidence" value="ECO:0007669"/>
    <property type="project" value="UniProtKB-UniRule"/>
</dbReference>
<feature type="domain" description="Peptidase S8/S53" evidence="8">
    <location>
        <begin position="148"/>
        <end position="380"/>
    </location>
</feature>
<dbReference type="PROSITE" id="PS00138">
    <property type="entry name" value="SUBTILASE_SER"/>
    <property type="match status" value="1"/>
</dbReference>
<evidence type="ECO:0000256" key="1">
    <source>
        <dbReference type="ARBA" id="ARBA00011073"/>
    </source>
</evidence>
<feature type="chain" id="PRO_5004176064" evidence="7">
    <location>
        <begin position="35"/>
        <end position="393"/>
    </location>
</feature>
<evidence type="ECO:0000313" key="11">
    <source>
        <dbReference type="Proteomes" id="UP000000657"/>
    </source>
</evidence>
<feature type="domain" description="Inhibitor I9" evidence="9">
    <location>
        <begin position="66"/>
        <end position="110"/>
    </location>
</feature>
<dbReference type="InterPro" id="IPR034193">
    <property type="entry name" value="PCSK9_ProteinaseK-like"/>
</dbReference>
<dbReference type="EC" id="3.4.21.-" evidence="10"/>
<dbReference type="InterPro" id="IPR036852">
    <property type="entry name" value="Peptidase_S8/S53_dom_sf"/>
</dbReference>
<evidence type="ECO:0000256" key="5">
    <source>
        <dbReference type="PROSITE-ProRule" id="PRU01240"/>
    </source>
</evidence>
<keyword evidence="4 5" id="KW-0720">Serine protease</keyword>
<dbReference type="AlphaFoldDB" id="Q0RFR8"/>
<protein>
    <submittedName>
        <fullName evidence="10">Alkaline serine protease</fullName>
        <ecNumber evidence="10">3.4.21.-</ecNumber>
    </submittedName>
</protein>
<dbReference type="PROSITE" id="PS00137">
    <property type="entry name" value="SUBTILASE_HIS"/>
    <property type="match status" value="1"/>
</dbReference>
<dbReference type="SUPFAM" id="SSF52743">
    <property type="entry name" value="Subtilisin-like"/>
    <property type="match status" value="1"/>
</dbReference>
<dbReference type="Pfam" id="PF00082">
    <property type="entry name" value="Peptidase_S8"/>
    <property type="match status" value="1"/>
</dbReference>
<feature type="active site" description="Charge relay system" evidence="5">
    <location>
        <position position="336"/>
    </location>
</feature>
<dbReference type="PROSITE" id="PS51892">
    <property type="entry name" value="SUBTILASE"/>
    <property type="match status" value="1"/>
</dbReference>
<dbReference type="InterPro" id="IPR000209">
    <property type="entry name" value="Peptidase_S8/S53_dom"/>
</dbReference>
<feature type="active site" description="Charge relay system" evidence="5">
    <location>
        <position position="150"/>
    </location>
</feature>
<dbReference type="GO" id="GO:0006508">
    <property type="term" value="P:proteolysis"/>
    <property type="evidence" value="ECO:0007669"/>
    <property type="project" value="UniProtKB-KW"/>
</dbReference>
<evidence type="ECO:0000259" key="9">
    <source>
        <dbReference type="Pfam" id="PF05922"/>
    </source>
</evidence>
<dbReference type="PANTHER" id="PTHR43806">
    <property type="entry name" value="PEPTIDASE S8"/>
    <property type="match status" value="1"/>
</dbReference>
<dbReference type="Gene3D" id="3.30.70.80">
    <property type="entry name" value="Peptidase S8 propeptide/proteinase inhibitor I9"/>
    <property type="match status" value="1"/>
</dbReference>
<dbReference type="Pfam" id="PF05922">
    <property type="entry name" value="Inhibitor_I9"/>
    <property type="match status" value="1"/>
</dbReference>
<feature type="active site" description="Charge relay system" evidence="5">
    <location>
        <position position="183"/>
    </location>
</feature>
<dbReference type="Gene3D" id="3.40.50.200">
    <property type="entry name" value="Peptidase S8/S53 domain"/>
    <property type="match status" value="1"/>
</dbReference>
<dbReference type="InterPro" id="IPR050131">
    <property type="entry name" value="Peptidase_S8_subtilisin-like"/>
</dbReference>
<keyword evidence="11" id="KW-1185">Reference proteome</keyword>
<dbReference type="InterPro" id="IPR037045">
    <property type="entry name" value="S8pro/Inhibitor_I9_sf"/>
</dbReference>
<evidence type="ECO:0000313" key="10">
    <source>
        <dbReference type="EMBL" id="CAJ63673.1"/>
    </source>
</evidence>
<dbReference type="HOGENOM" id="CLU_011263_1_7_11"/>
<dbReference type="InterPro" id="IPR023828">
    <property type="entry name" value="Peptidase_S8_Ser-AS"/>
</dbReference>
<reference evidence="10 11" key="1">
    <citation type="journal article" date="2007" name="Genome Res.">
        <title>Genome characteristics of facultatively symbiotic Frankia sp. strains reflect host range and host plant biogeography.</title>
        <authorList>
            <person name="Normand P."/>
            <person name="Lapierre P."/>
            <person name="Tisa L.S."/>
            <person name="Gogarten J.P."/>
            <person name="Alloisio N."/>
            <person name="Bagnarol E."/>
            <person name="Bassi C.A."/>
            <person name="Berry A.M."/>
            <person name="Bickhart D.M."/>
            <person name="Choisne N."/>
            <person name="Couloux A."/>
            <person name="Cournoyer B."/>
            <person name="Cruveiller S."/>
            <person name="Daubin V."/>
            <person name="Demange N."/>
            <person name="Francino M.P."/>
            <person name="Goltsman E."/>
            <person name="Huang Y."/>
            <person name="Kopp O.R."/>
            <person name="Labarre L."/>
            <person name="Lapidus A."/>
            <person name="Lavire C."/>
            <person name="Marechal J."/>
            <person name="Martinez M."/>
            <person name="Mastronunzio J.E."/>
            <person name="Mullin B.C."/>
            <person name="Niemann J."/>
            <person name="Pujic P."/>
            <person name="Rawnsley T."/>
            <person name="Rouy Z."/>
            <person name="Schenowitz C."/>
            <person name="Sellstedt A."/>
            <person name="Tavares F."/>
            <person name="Tomkins J.P."/>
            <person name="Vallenet D."/>
            <person name="Valverde C."/>
            <person name="Wall L.G."/>
            <person name="Wang Y."/>
            <person name="Medigue C."/>
            <person name="Benson D.R."/>
        </authorList>
    </citation>
    <scope>NUCLEOTIDE SEQUENCE [LARGE SCALE GENOMIC DNA]</scope>
    <source>
        <strain evidence="11">DSM 45986 / CECT 9034 / ACN14a</strain>
    </source>
</reference>
<evidence type="ECO:0000259" key="8">
    <source>
        <dbReference type="Pfam" id="PF00082"/>
    </source>
</evidence>
<gene>
    <name evidence="10" type="ordered locus">FRAAL5033</name>
</gene>